<gene>
    <name evidence="1" type="ORF">C4F50_14975</name>
</gene>
<protein>
    <submittedName>
        <fullName evidence="1">Uncharacterized protein</fullName>
    </submittedName>
</protein>
<comment type="caution">
    <text evidence="1">The sequence shown here is derived from an EMBL/GenBank/DDBJ whole genome shotgun (WGS) entry which is preliminary data.</text>
</comment>
<dbReference type="EMBL" id="PRDM01000003">
    <property type="protein sequence ID" value="MBE8726238.1"/>
    <property type="molecule type" value="Genomic_DNA"/>
</dbReference>
<sequence length="19" mass="2435">MLVIFGCYFYRCENYFTHK</sequence>
<evidence type="ECO:0000313" key="2">
    <source>
        <dbReference type="Proteomes" id="UP000640614"/>
    </source>
</evidence>
<dbReference type="Proteomes" id="UP000640614">
    <property type="component" value="Unassembled WGS sequence"/>
</dbReference>
<accession>A0ABR9TLJ1</accession>
<organism evidence="1 2">
    <name type="scientific">Flavobacterium hungaricum</name>
    <dbReference type="NCBI Taxonomy" id="2082725"/>
    <lineage>
        <taxon>Bacteria</taxon>
        <taxon>Pseudomonadati</taxon>
        <taxon>Bacteroidota</taxon>
        <taxon>Flavobacteriia</taxon>
        <taxon>Flavobacteriales</taxon>
        <taxon>Flavobacteriaceae</taxon>
        <taxon>Flavobacterium</taxon>
    </lineage>
</organism>
<name>A0ABR9TLJ1_9FLAO</name>
<proteinExistence type="predicted"/>
<evidence type="ECO:0000313" key="1">
    <source>
        <dbReference type="EMBL" id="MBE8726238.1"/>
    </source>
</evidence>
<keyword evidence="2" id="KW-1185">Reference proteome</keyword>
<reference evidence="1 2" key="1">
    <citation type="submission" date="2018-07" db="EMBL/GenBank/DDBJ databases">
        <title>Genome assembly of strain KB82.</title>
        <authorList>
            <person name="Kukolya J."/>
            <person name="Horvath B."/>
            <person name="Nagy I."/>
            <person name="Toth A."/>
        </authorList>
    </citation>
    <scope>NUCLEOTIDE SEQUENCE [LARGE SCALE GENOMIC DNA]</scope>
    <source>
        <strain evidence="1 2">Kb82</strain>
    </source>
</reference>